<organism evidence="14">
    <name type="scientific">Gongylonema pulchrum</name>
    <dbReference type="NCBI Taxonomy" id="637853"/>
    <lineage>
        <taxon>Eukaryota</taxon>
        <taxon>Metazoa</taxon>
        <taxon>Ecdysozoa</taxon>
        <taxon>Nematoda</taxon>
        <taxon>Chromadorea</taxon>
        <taxon>Rhabditida</taxon>
        <taxon>Spirurina</taxon>
        <taxon>Spiruromorpha</taxon>
        <taxon>Spiruroidea</taxon>
        <taxon>Gongylonematidae</taxon>
        <taxon>Gongylonema</taxon>
    </lineage>
</organism>
<comment type="subcellular location">
    <subcellularLocation>
        <location evidence="1">Cell membrane</location>
        <topology evidence="1">Multi-pass membrane protein</topology>
    </subcellularLocation>
</comment>
<keyword evidence="8" id="KW-0406">Ion transport</keyword>
<dbReference type="Pfam" id="PF00474">
    <property type="entry name" value="SSF"/>
    <property type="match status" value="1"/>
</dbReference>
<dbReference type="OrthoDB" id="6132759at2759"/>
<dbReference type="GO" id="GO:0006814">
    <property type="term" value="P:sodium ion transport"/>
    <property type="evidence" value="ECO:0007669"/>
    <property type="project" value="UniProtKB-KW"/>
</dbReference>
<evidence type="ECO:0000256" key="7">
    <source>
        <dbReference type="ARBA" id="ARBA00023053"/>
    </source>
</evidence>
<dbReference type="GO" id="GO:0015293">
    <property type="term" value="F:symporter activity"/>
    <property type="evidence" value="ECO:0007669"/>
    <property type="project" value="TreeGrafter"/>
</dbReference>
<evidence type="ECO:0000256" key="5">
    <source>
        <dbReference type="ARBA" id="ARBA00022692"/>
    </source>
</evidence>
<evidence type="ECO:0000256" key="2">
    <source>
        <dbReference type="ARBA" id="ARBA00006434"/>
    </source>
</evidence>
<keyword evidence="9" id="KW-0472">Membrane</keyword>
<keyword evidence="13" id="KW-1185">Reference proteome</keyword>
<keyword evidence="6" id="KW-1133">Transmembrane helix</keyword>
<dbReference type="Gene3D" id="1.20.1730.10">
    <property type="entry name" value="Sodium/glucose cotransporter"/>
    <property type="match status" value="1"/>
</dbReference>
<dbReference type="AlphaFoldDB" id="A0A183DI13"/>
<evidence type="ECO:0000313" key="14">
    <source>
        <dbReference type="WBParaSite" id="GPUH_0000836301-mRNA-1"/>
    </source>
</evidence>
<gene>
    <name evidence="12" type="ORF">GPUH_LOCUS8352</name>
</gene>
<evidence type="ECO:0000256" key="4">
    <source>
        <dbReference type="ARBA" id="ARBA00022475"/>
    </source>
</evidence>
<dbReference type="InterPro" id="IPR038377">
    <property type="entry name" value="Na/Glc_symporter_sf"/>
</dbReference>
<dbReference type="InterPro" id="IPR051163">
    <property type="entry name" value="Sodium:Solute_Symporter_SSF"/>
</dbReference>
<dbReference type="PANTHER" id="PTHR42985:SF40">
    <property type="entry name" value="LD47995P-RELATED"/>
    <property type="match status" value="1"/>
</dbReference>
<keyword evidence="7" id="KW-0915">Sodium</keyword>
<evidence type="ECO:0000256" key="10">
    <source>
        <dbReference type="ARBA" id="ARBA00023201"/>
    </source>
</evidence>
<dbReference type="EMBL" id="UYRT01024122">
    <property type="protein sequence ID" value="VDK62039.1"/>
    <property type="molecule type" value="Genomic_DNA"/>
</dbReference>
<dbReference type="PROSITE" id="PS50283">
    <property type="entry name" value="NA_SOLUT_SYMP_3"/>
    <property type="match status" value="1"/>
</dbReference>
<evidence type="ECO:0000256" key="1">
    <source>
        <dbReference type="ARBA" id="ARBA00004651"/>
    </source>
</evidence>
<name>A0A183DI13_9BILA</name>
<keyword evidence="5" id="KW-0812">Transmembrane</keyword>
<evidence type="ECO:0000256" key="9">
    <source>
        <dbReference type="ARBA" id="ARBA00023136"/>
    </source>
</evidence>
<evidence type="ECO:0000313" key="13">
    <source>
        <dbReference type="Proteomes" id="UP000271098"/>
    </source>
</evidence>
<dbReference type="GO" id="GO:0005886">
    <property type="term" value="C:plasma membrane"/>
    <property type="evidence" value="ECO:0007669"/>
    <property type="project" value="UniProtKB-SubCell"/>
</dbReference>
<comment type="similarity">
    <text evidence="2 11">Belongs to the sodium:solute symporter (SSF) (TC 2.A.21) family.</text>
</comment>
<evidence type="ECO:0000256" key="6">
    <source>
        <dbReference type="ARBA" id="ARBA00022989"/>
    </source>
</evidence>
<reference evidence="14" key="1">
    <citation type="submission" date="2016-06" db="UniProtKB">
        <authorList>
            <consortium name="WormBaseParasite"/>
        </authorList>
    </citation>
    <scope>IDENTIFICATION</scope>
</reference>
<accession>A0A183DI13</accession>
<keyword evidence="10" id="KW-0739">Sodium transport</keyword>
<keyword evidence="3" id="KW-0813">Transport</keyword>
<sequence>MYTTIGGLKAVVWSDSIQAVMMYGGVFALLYKGLMHPQVGGLAKVWNLAYETGRINELWRMDLNPAQVHCLFLASLQS</sequence>
<dbReference type="InterPro" id="IPR001734">
    <property type="entry name" value="Na/solute_symporter"/>
</dbReference>
<dbReference type="Proteomes" id="UP000271098">
    <property type="component" value="Unassembled WGS sequence"/>
</dbReference>
<proteinExistence type="inferred from homology"/>
<evidence type="ECO:0000256" key="11">
    <source>
        <dbReference type="RuleBase" id="RU362091"/>
    </source>
</evidence>
<reference evidence="12 13" key="2">
    <citation type="submission" date="2018-11" db="EMBL/GenBank/DDBJ databases">
        <authorList>
            <consortium name="Pathogen Informatics"/>
        </authorList>
    </citation>
    <scope>NUCLEOTIDE SEQUENCE [LARGE SCALE GENOMIC DNA]</scope>
</reference>
<dbReference type="WBParaSite" id="GPUH_0000836301-mRNA-1">
    <property type="protein sequence ID" value="GPUH_0000836301-mRNA-1"/>
    <property type="gene ID" value="GPUH_0000836301"/>
</dbReference>
<evidence type="ECO:0000256" key="8">
    <source>
        <dbReference type="ARBA" id="ARBA00023065"/>
    </source>
</evidence>
<protein>
    <submittedName>
        <fullName evidence="14">Proton_antipo_M domain-containing protein</fullName>
    </submittedName>
</protein>
<evidence type="ECO:0000313" key="12">
    <source>
        <dbReference type="EMBL" id="VDK62039.1"/>
    </source>
</evidence>
<keyword evidence="4" id="KW-1003">Cell membrane</keyword>
<dbReference type="PANTHER" id="PTHR42985">
    <property type="entry name" value="SODIUM-COUPLED MONOCARBOXYLATE TRANSPORTER"/>
    <property type="match status" value="1"/>
</dbReference>
<evidence type="ECO:0000256" key="3">
    <source>
        <dbReference type="ARBA" id="ARBA00022448"/>
    </source>
</evidence>